<feature type="region of interest" description="Disordered" evidence="1">
    <location>
        <begin position="131"/>
        <end position="155"/>
    </location>
</feature>
<comment type="caution">
    <text evidence="4">The sequence shown here is derived from an EMBL/GenBank/DDBJ whole genome shotgun (WGS) entry which is preliminary data.</text>
</comment>
<dbReference type="SUPFAM" id="SSF51261">
    <property type="entry name" value="Duplicated hybrid motif"/>
    <property type="match status" value="1"/>
</dbReference>
<dbReference type="Pfam" id="PF01551">
    <property type="entry name" value="Peptidase_M23"/>
    <property type="match status" value="1"/>
</dbReference>
<dbReference type="Gene3D" id="2.70.70.10">
    <property type="entry name" value="Glucose Permease (Domain IIA)"/>
    <property type="match status" value="1"/>
</dbReference>
<reference evidence="4 5" key="1">
    <citation type="submission" date="2019-12" db="EMBL/GenBank/DDBJ databases">
        <authorList>
            <person name="Kim Y.S."/>
        </authorList>
    </citation>
    <scope>NUCLEOTIDE SEQUENCE [LARGE SCALE GENOMIC DNA]</scope>
    <source>
        <strain evidence="4 5">MMS17-SY077</strain>
    </source>
</reference>
<keyword evidence="2" id="KW-0472">Membrane</keyword>
<evidence type="ECO:0000256" key="1">
    <source>
        <dbReference type="SAM" id="MobiDB-lite"/>
    </source>
</evidence>
<accession>A0A6I4P107</accession>
<keyword evidence="2" id="KW-0812">Transmembrane</keyword>
<proteinExistence type="predicted"/>
<dbReference type="InterPro" id="IPR011055">
    <property type="entry name" value="Dup_hybrid_motif"/>
</dbReference>
<gene>
    <name evidence="4" type="ORF">GB864_17255</name>
</gene>
<dbReference type="PANTHER" id="PTHR21666:SF270">
    <property type="entry name" value="MUREIN HYDROLASE ACTIVATOR ENVC"/>
    <property type="match status" value="1"/>
</dbReference>
<feature type="domain" description="M23ase beta-sheet core" evidence="3">
    <location>
        <begin position="288"/>
        <end position="383"/>
    </location>
</feature>
<dbReference type="InterPro" id="IPR050570">
    <property type="entry name" value="Cell_wall_metabolism_enzyme"/>
</dbReference>
<feature type="region of interest" description="Disordered" evidence="1">
    <location>
        <begin position="1"/>
        <end position="47"/>
    </location>
</feature>
<evidence type="ECO:0000313" key="4">
    <source>
        <dbReference type="EMBL" id="MWC00291.1"/>
    </source>
</evidence>
<dbReference type="AlphaFoldDB" id="A0A6I4P107"/>
<evidence type="ECO:0000256" key="2">
    <source>
        <dbReference type="SAM" id="Phobius"/>
    </source>
</evidence>
<feature type="non-terminal residue" evidence="4">
    <location>
        <position position="1"/>
    </location>
</feature>
<keyword evidence="5" id="KW-1185">Reference proteome</keyword>
<dbReference type="GO" id="GO:0004222">
    <property type="term" value="F:metalloendopeptidase activity"/>
    <property type="evidence" value="ECO:0007669"/>
    <property type="project" value="TreeGrafter"/>
</dbReference>
<sequence length="400" mass="41439">RALQQAARPAARPSRPELDAAPARPSTPTPPAAAASARHDVARPSVPRPVSARAITAPIPITAPVPAVPASTAPAVVPAPHSARTAPLGTGHDADFDGIDSLFGVTNSEVEFDALAVAGPSRAEHPAAARRTAADAHLPRPAAAPARIPSAAAARPPRGVRVRRALVRVGMGIGAAVFSVGLVLSSSVPANSLLSRDDIAEMQAAAAVNTTQDVDLDQTVQIASGQIDGVGKEEYTSMTLLEYARAAGIRPAATFTNNPNGTIQWPFKVGVGITSKYGYRSCAGCTSNHHGVDFVPGYGAEIQAIADGVVVYTEESEGSLGVHMIIEHQIEGKTVASVYAHMQYNSMRFNVGDTVHVGDTVGLTGNTGQSTGPHLHFEIRLGGMDGTYTDPLAWLYANTN</sequence>
<evidence type="ECO:0000259" key="3">
    <source>
        <dbReference type="Pfam" id="PF01551"/>
    </source>
</evidence>
<protein>
    <submittedName>
        <fullName evidence="4">Peptidoglycan DD-metalloendopeptidase family protein</fullName>
    </submittedName>
</protein>
<dbReference type="EMBL" id="WSTA01000120">
    <property type="protein sequence ID" value="MWC00291.1"/>
    <property type="molecule type" value="Genomic_DNA"/>
</dbReference>
<evidence type="ECO:0000313" key="5">
    <source>
        <dbReference type="Proteomes" id="UP000438182"/>
    </source>
</evidence>
<dbReference type="CDD" id="cd12797">
    <property type="entry name" value="M23_peptidase"/>
    <property type="match status" value="1"/>
</dbReference>
<dbReference type="RefSeq" id="WP_160426928.1">
    <property type="nucleotide sequence ID" value="NZ_WSTA01000120.1"/>
</dbReference>
<dbReference type="InterPro" id="IPR016047">
    <property type="entry name" value="M23ase_b-sheet_dom"/>
</dbReference>
<feature type="transmembrane region" description="Helical" evidence="2">
    <location>
        <begin position="165"/>
        <end position="184"/>
    </location>
</feature>
<name>A0A6I4P107_9MICO</name>
<keyword evidence="2" id="KW-1133">Transmembrane helix</keyword>
<feature type="compositionally biased region" description="Low complexity" evidence="1">
    <location>
        <begin position="1"/>
        <end position="13"/>
    </location>
</feature>
<dbReference type="Proteomes" id="UP000438182">
    <property type="component" value="Unassembled WGS sequence"/>
</dbReference>
<dbReference type="PANTHER" id="PTHR21666">
    <property type="entry name" value="PEPTIDASE-RELATED"/>
    <property type="match status" value="1"/>
</dbReference>
<organism evidence="4 5">
    <name type="scientific">Agromyces seonyuensis</name>
    <dbReference type="NCBI Taxonomy" id="2662446"/>
    <lineage>
        <taxon>Bacteria</taxon>
        <taxon>Bacillati</taxon>
        <taxon>Actinomycetota</taxon>
        <taxon>Actinomycetes</taxon>
        <taxon>Micrococcales</taxon>
        <taxon>Microbacteriaceae</taxon>
        <taxon>Agromyces</taxon>
    </lineage>
</organism>
<feature type="compositionally biased region" description="Low complexity" evidence="1">
    <location>
        <begin position="139"/>
        <end position="155"/>
    </location>
</feature>